<organism evidence="2 3">
    <name type="scientific">Rhinolophus ferrumequinum</name>
    <name type="common">Greater horseshoe bat</name>
    <dbReference type="NCBI Taxonomy" id="59479"/>
    <lineage>
        <taxon>Eukaryota</taxon>
        <taxon>Metazoa</taxon>
        <taxon>Chordata</taxon>
        <taxon>Craniata</taxon>
        <taxon>Vertebrata</taxon>
        <taxon>Euteleostomi</taxon>
        <taxon>Mammalia</taxon>
        <taxon>Eutheria</taxon>
        <taxon>Laurasiatheria</taxon>
        <taxon>Chiroptera</taxon>
        <taxon>Yinpterochiroptera</taxon>
        <taxon>Rhinolophoidea</taxon>
        <taxon>Rhinolophidae</taxon>
        <taxon>Rhinolophinae</taxon>
        <taxon>Rhinolophus</taxon>
    </lineage>
</organism>
<evidence type="ECO:0000256" key="1">
    <source>
        <dbReference type="SAM" id="MobiDB-lite"/>
    </source>
</evidence>
<feature type="compositionally biased region" description="Gly residues" evidence="1">
    <location>
        <begin position="48"/>
        <end position="60"/>
    </location>
</feature>
<comment type="caution">
    <text evidence="2">The sequence shown here is derived from an EMBL/GenBank/DDBJ whole genome shotgun (WGS) entry which is preliminary data.</text>
</comment>
<dbReference type="AlphaFoldDB" id="A0A7J7ZQ42"/>
<reference evidence="2 3" key="1">
    <citation type="journal article" date="2020" name="Nature">
        <title>Six reference-quality genomes reveal evolution of bat adaptations.</title>
        <authorList>
            <person name="Jebb D."/>
            <person name="Huang Z."/>
            <person name="Pippel M."/>
            <person name="Hughes G.M."/>
            <person name="Lavrichenko K."/>
            <person name="Devanna P."/>
            <person name="Winkler S."/>
            <person name="Jermiin L.S."/>
            <person name="Skirmuntt E.C."/>
            <person name="Katzourakis A."/>
            <person name="Burkitt-Gray L."/>
            <person name="Ray D.A."/>
            <person name="Sullivan K.A.M."/>
            <person name="Roscito J.G."/>
            <person name="Kirilenko B.M."/>
            <person name="Davalos L.M."/>
            <person name="Corthals A.P."/>
            <person name="Power M.L."/>
            <person name="Jones G."/>
            <person name="Ransome R.D."/>
            <person name="Dechmann D.K.N."/>
            <person name="Locatelli A.G."/>
            <person name="Puechmaille S.J."/>
            <person name="Fedrigo O."/>
            <person name="Jarvis E.D."/>
            <person name="Hiller M."/>
            <person name="Vernes S.C."/>
            <person name="Myers E.W."/>
            <person name="Teeling E.C."/>
        </authorList>
    </citation>
    <scope>NUCLEOTIDE SEQUENCE [LARGE SCALE GENOMIC DNA]</scope>
    <source>
        <strain evidence="2">MRhiFer1</strain>
        <tissue evidence="2">Lung</tissue>
    </source>
</reference>
<name>A0A7J7ZQ42_RHIFE</name>
<evidence type="ECO:0000313" key="3">
    <source>
        <dbReference type="Proteomes" id="UP000585614"/>
    </source>
</evidence>
<sequence>MPAEEMPPRAGKGARRRSGGRSSRRGPVPPAFDSINWAPSFRGRGDSGRGTAGGGTGGNRGPRLPVRAGRRGWGSSTPFGPHVVPPPPHSRWARRGKELDCHLVNARPTHTHTDTHTLSQARGSRAQALGGRALARRSGCAPGWFLGAPPAACLRASH</sequence>
<accession>A0A7J7ZQ42</accession>
<protein>
    <submittedName>
        <fullName evidence="2">Uncharacterized protein</fullName>
    </submittedName>
</protein>
<dbReference type="EMBL" id="JACAGC010000003">
    <property type="protein sequence ID" value="KAF6376412.1"/>
    <property type="molecule type" value="Genomic_DNA"/>
</dbReference>
<feature type="compositionally biased region" description="Basic residues" evidence="1">
    <location>
        <begin position="12"/>
        <end position="24"/>
    </location>
</feature>
<feature type="region of interest" description="Disordered" evidence="1">
    <location>
        <begin position="1"/>
        <end position="93"/>
    </location>
</feature>
<evidence type="ECO:0000313" key="2">
    <source>
        <dbReference type="EMBL" id="KAF6376412.1"/>
    </source>
</evidence>
<proteinExistence type="predicted"/>
<dbReference type="Proteomes" id="UP000585614">
    <property type="component" value="Unassembled WGS sequence"/>
</dbReference>
<gene>
    <name evidence="2" type="ORF">mRhiFer1_009603</name>
</gene>